<feature type="region of interest" description="Disordered" evidence="1">
    <location>
        <begin position="34"/>
        <end position="63"/>
    </location>
</feature>
<accession>A0A9K3JXL7</accession>
<evidence type="ECO:0000313" key="2">
    <source>
        <dbReference type="EMBL" id="KAF5823059.1"/>
    </source>
</evidence>
<dbReference type="Gramene" id="mRNA:HanXRQr2_Chr01g0034131">
    <property type="protein sequence ID" value="CDS:HanXRQr2_Chr01g0034131.1"/>
    <property type="gene ID" value="HanXRQr2_Chr01g0034131"/>
</dbReference>
<proteinExistence type="predicted"/>
<reference evidence="2" key="2">
    <citation type="submission" date="2020-06" db="EMBL/GenBank/DDBJ databases">
        <title>Helianthus annuus Genome sequencing and assembly Release 2.</title>
        <authorList>
            <person name="Gouzy J."/>
            <person name="Langlade N."/>
            <person name="Munos S."/>
        </authorList>
    </citation>
    <scope>NUCLEOTIDE SEQUENCE</scope>
    <source>
        <tissue evidence="2">Leaves</tissue>
    </source>
</reference>
<sequence>MLLYHNDNSNGDGNRVRIKIPNFAVMTSARNNRLLDDLPPNMNPGYGSGGSGRLKRKSDGDNVMNEMVEAVRRLGDGL</sequence>
<evidence type="ECO:0000256" key="1">
    <source>
        <dbReference type="SAM" id="MobiDB-lite"/>
    </source>
</evidence>
<dbReference type="AlphaFoldDB" id="A0A9K3JXL7"/>
<protein>
    <submittedName>
        <fullName evidence="2">Uncharacterized protein</fullName>
    </submittedName>
</protein>
<dbReference type="EMBL" id="MNCJ02000316">
    <property type="protein sequence ID" value="KAF5823059.1"/>
    <property type="molecule type" value="Genomic_DNA"/>
</dbReference>
<reference evidence="2" key="1">
    <citation type="journal article" date="2017" name="Nature">
        <title>The sunflower genome provides insights into oil metabolism, flowering and Asterid evolution.</title>
        <authorList>
            <person name="Badouin H."/>
            <person name="Gouzy J."/>
            <person name="Grassa C.J."/>
            <person name="Murat F."/>
            <person name="Staton S.E."/>
            <person name="Cottret L."/>
            <person name="Lelandais-Briere C."/>
            <person name="Owens G.L."/>
            <person name="Carrere S."/>
            <person name="Mayjonade B."/>
            <person name="Legrand L."/>
            <person name="Gill N."/>
            <person name="Kane N.C."/>
            <person name="Bowers J.E."/>
            <person name="Hubner S."/>
            <person name="Bellec A."/>
            <person name="Berard A."/>
            <person name="Berges H."/>
            <person name="Blanchet N."/>
            <person name="Boniface M.C."/>
            <person name="Brunel D."/>
            <person name="Catrice O."/>
            <person name="Chaidir N."/>
            <person name="Claudel C."/>
            <person name="Donnadieu C."/>
            <person name="Faraut T."/>
            <person name="Fievet G."/>
            <person name="Helmstetter N."/>
            <person name="King M."/>
            <person name="Knapp S.J."/>
            <person name="Lai Z."/>
            <person name="Le Paslier M.C."/>
            <person name="Lippi Y."/>
            <person name="Lorenzon L."/>
            <person name="Mandel J.R."/>
            <person name="Marage G."/>
            <person name="Marchand G."/>
            <person name="Marquand E."/>
            <person name="Bret-Mestries E."/>
            <person name="Morien E."/>
            <person name="Nambeesan S."/>
            <person name="Nguyen T."/>
            <person name="Pegot-Espagnet P."/>
            <person name="Pouilly N."/>
            <person name="Raftis F."/>
            <person name="Sallet E."/>
            <person name="Schiex T."/>
            <person name="Thomas J."/>
            <person name="Vandecasteele C."/>
            <person name="Vares D."/>
            <person name="Vear F."/>
            <person name="Vautrin S."/>
            <person name="Crespi M."/>
            <person name="Mangin B."/>
            <person name="Burke J.M."/>
            <person name="Salse J."/>
            <person name="Munos S."/>
            <person name="Vincourt P."/>
            <person name="Rieseberg L.H."/>
            <person name="Langlade N.B."/>
        </authorList>
    </citation>
    <scope>NUCLEOTIDE SEQUENCE</scope>
    <source>
        <tissue evidence="2">Leaves</tissue>
    </source>
</reference>
<organism evidence="2 3">
    <name type="scientific">Helianthus annuus</name>
    <name type="common">Common sunflower</name>
    <dbReference type="NCBI Taxonomy" id="4232"/>
    <lineage>
        <taxon>Eukaryota</taxon>
        <taxon>Viridiplantae</taxon>
        <taxon>Streptophyta</taxon>
        <taxon>Embryophyta</taxon>
        <taxon>Tracheophyta</taxon>
        <taxon>Spermatophyta</taxon>
        <taxon>Magnoliopsida</taxon>
        <taxon>eudicotyledons</taxon>
        <taxon>Gunneridae</taxon>
        <taxon>Pentapetalae</taxon>
        <taxon>asterids</taxon>
        <taxon>campanulids</taxon>
        <taxon>Asterales</taxon>
        <taxon>Asteraceae</taxon>
        <taxon>Asteroideae</taxon>
        <taxon>Heliantheae alliance</taxon>
        <taxon>Heliantheae</taxon>
        <taxon>Helianthus</taxon>
    </lineage>
</organism>
<gene>
    <name evidence="2" type="ORF">HanXRQr2_Chr01g0034131</name>
</gene>
<dbReference type="Proteomes" id="UP000215914">
    <property type="component" value="Unassembled WGS sequence"/>
</dbReference>
<evidence type="ECO:0000313" key="3">
    <source>
        <dbReference type="Proteomes" id="UP000215914"/>
    </source>
</evidence>
<comment type="caution">
    <text evidence="2">The sequence shown here is derived from an EMBL/GenBank/DDBJ whole genome shotgun (WGS) entry which is preliminary data.</text>
</comment>
<name>A0A9K3JXL7_HELAN</name>
<keyword evidence="3" id="KW-1185">Reference proteome</keyword>